<evidence type="ECO:0000313" key="3">
    <source>
        <dbReference type="Proteomes" id="UP001279734"/>
    </source>
</evidence>
<organism evidence="2 3">
    <name type="scientific">Nepenthes gracilis</name>
    <name type="common">Slender pitcher plant</name>
    <dbReference type="NCBI Taxonomy" id="150966"/>
    <lineage>
        <taxon>Eukaryota</taxon>
        <taxon>Viridiplantae</taxon>
        <taxon>Streptophyta</taxon>
        <taxon>Embryophyta</taxon>
        <taxon>Tracheophyta</taxon>
        <taxon>Spermatophyta</taxon>
        <taxon>Magnoliopsida</taxon>
        <taxon>eudicotyledons</taxon>
        <taxon>Gunneridae</taxon>
        <taxon>Pentapetalae</taxon>
        <taxon>Caryophyllales</taxon>
        <taxon>Nepenthaceae</taxon>
        <taxon>Nepenthes</taxon>
    </lineage>
</organism>
<name>A0AAD3S5E9_NEPGR</name>
<comment type="caution">
    <text evidence="2">The sequence shown here is derived from an EMBL/GenBank/DDBJ whole genome shotgun (WGS) entry which is preliminary data.</text>
</comment>
<evidence type="ECO:0000313" key="2">
    <source>
        <dbReference type="EMBL" id="GMH04807.1"/>
    </source>
</evidence>
<feature type="compositionally biased region" description="Polar residues" evidence="1">
    <location>
        <begin position="27"/>
        <end position="36"/>
    </location>
</feature>
<evidence type="ECO:0000256" key="1">
    <source>
        <dbReference type="SAM" id="MobiDB-lite"/>
    </source>
</evidence>
<gene>
    <name evidence="2" type="ORF">Nepgr_006647</name>
</gene>
<feature type="region of interest" description="Disordered" evidence="1">
    <location>
        <begin position="1"/>
        <end position="82"/>
    </location>
</feature>
<feature type="compositionally biased region" description="Polar residues" evidence="1">
    <location>
        <begin position="54"/>
        <end position="82"/>
    </location>
</feature>
<sequence length="82" mass="8972">MKSAAFPHTKSAYETSNLSSKPKPARESTSVNPSSRKPNRCPLQARSGKGKRQLATSATPHKQNGLSFRGNQETYTPADNKR</sequence>
<keyword evidence="3" id="KW-1185">Reference proteome</keyword>
<dbReference type="EMBL" id="BSYO01000005">
    <property type="protein sequence ID" value="GMH04807.1"/>
    <property type="molecule type" value="Genomic_DNA"/>
</dbReference>
<dbReference type="AlphaFoldDB" id="A0AAD3S5E9"/>
<reference evidence="2" key="1">
    <citation type="submission" date="2023-05" db="EMBL/GenBank/DDBJ databases">
        <title>Nepenthes gracilis genome sequencing.</title>
        <authorList>
            <person name="Fukushima K."/>
        </authorList>
    </citation>
    <scope>NUCLEOTIDE SEQUENCE</scope>
    <source>
        <strain evidence="2">SING2019-196</strain>
    </source>
</reference>
<dbReference type="Proteomes" id="UP001279734">
    <property type="component" value="Unassembled WGS sequence"/>
</dbReference>
<protein>
    <submittedName>
        <fullName evidence="2">Uncharacterized protein</fullName>
    </submittedName>
</protein>
<accession>A0AAD3S5E9</accession>
<proteinExistence type="predicted"/>